<protein>
    <submittedName>
        <fullName evidence="1">Uncharacterized protein</fullName>
    </submittedName>
</protein>
<reference evidence="1 2" key="1">
    <citation type="submission" date="2021-08" db="EMBL/GenBank/DDBJ databases">
        <title>Complete genome sequence of the strain Aneurinibacillus thermoaerophilus CCM 8960.</title>
        <authorList>
            <person name="Musilova J."/>
            <person name="Kourilova X."/>
            <person name="Pernicova I."/>
            <person name="Bezdicek M."/>
            <person name="Lengerova M."/>
            <person name="Obruca S."/>
            <person name="Sedlar K."/>
        </authorList>
    </citation>
    <scope>NUCLEOTIDE SEQUENCE [LARGE SCALE GENOMIC DNA]</scope>
    <source>
        <strain evidence="1 2">CCM 8960</strain>
    </source>
</reference>
<keyword evidence="2" id="KW-1185">Reference proteome</keyword>
<organism evidence="1 2">
    <name type="scientific">Aneurinibacillus thermoaerophilus</name>
    <dbReference type="NCBI Taxonomy" id="143495"/>
    <lineage>
        <taxon>Bacteria</taxon>
        <taxon>Bacillati</taxon>
        <taxon>Bacillota</taxon>
        <taxon>Bacilli</taxon>
        <taxon>Bacillales</taxon>
        <taxon>Paenibacillaceae</taxon>
        <taxon>Aneurinibacillus group</taxon>
        <taxon>Aneurinibacillus</taxon>
    </lineage>
</organism>
<dbReference type="EMBL" id="CP080764">
    <property type="protein sequence ID" value="QYY41219.1"/>
    <property type="molecule type" value="Genomic_DNA"/>
</dbReference>
<dbReference type="Proteomes" id="UP000826616">
    <property type="component" value="Chromosome"/>
</dbReference>
<accession>A0ABX8Y668</accession>
<evidence type="ECO:0000313" key="1">
    <source>
        <dbReference type="EMBL" id="QYY41219.1"/>
    </source>
</evidence>
<name>A0ABX8Y668_ANETH</name>
<gene>
    <name evidence="1" type="ORF">K3F53_09635</name>
</gene>
<sequence>MANFDKSEVCFFVSAKPFEKRKKHGLSPTLDYLDVLGVLPEERLCKRTHFIRLFQKIWKKNSVRSCQSRSKGIMYF</sequence>
<evidence type="ECO:0000313" key="2">
    <source>
        <dbReference type="Proteomes" id="UP000826616"/>
    </source>
</evidence>
<dbReference type="RefSeq" id="WP_057898795.1">
    <property type="nucleotide sequence ID" value="NZ_CP080764.1"/>
</dbReference>
<dbReference type="GeneID" id="97141629"/>
<proteinExistence type="predicted"/>